<name>I0K857_9BACT</name>
<gene>
    <name evidence="1" type="ORF">FAES_2301</name>
</gene>
<reference evidence="1 2" key="1">
    <citation type="journal article" date="2012" name="J. Bacteriol.">
        <title>Genome Sequence of Fibrella aestuarina BUZ 2T, a Filamentous Marine Bacterium.</title>
        <authorList>
            <person name="Filippini M."/>
            <person name="Qi W."/>
            <person name="Blom J."/>
            <person name="Goesmann A."/>
            <person name="Smits T.H."/>
            <person name="Bagheri H.C."/>
        </authorList>
    </citation>
    <scope>NUCLEOTIDE SEQUENCE [LARGE SCALE GENOMIC DNA]</scope>
    <source>
        <strain evidence="2">BUZ 2T</strain>
    </source>
</reference>
<proteinExistence type="predicted"/>
<dbReference type="HOGENOM" id="CLU_3356307_0_0_10"/>
<evidence type="ECO:0000313" key="2">
    <source>
        <dbReference type="Proteomes" id="UP000011058"/>
    </source>
</evidence>
<keyword evidence="2" id="KW-1185">Reference proteome</keyword>
<accession>I0K857</accession>
<dbReference type="KEGG" id="fae:FAES_2301"/>
<dbReference type="AlphaFoldDB" id="I0K857"/>
<dbReference type="STRING" id="1166018.FAES_2301"/>
<dbReference type="Proteomes" id="UP000011058">
    <property type="component" value="Chromosome"/>
</dbReference>
<organism evidence="1 2">
    <name type="scientific">Fibrella aestuarina BUZ 2</name>
    <dbReference type="NCBI Taxonomy" id="1166018"/>
    <lineage>
        <taxon>Bacteria</taxon>
        <taxon>Pseudomonadati</taxon>
        <taxon>Bacteroidota</taxon>
        <taxon>Cytophagia</taxon>
        <taxon>Cytophagales</taxon>
        <taxon>Spirosomataceae</taxon>
        <taxon>Fibrella</taxon>
    </lineage>
</organism>
<sequence length="36" mass="4222">MADVYGVYRYPAPHARHIFIFSFWRSPVSLQRGPAK</sequence>
<evidence type="ECO:0000313" key="1">
    <source>
        <dbReference type="EMBL" id="CCH00310.1"/>
    </source>
</evidence>
<protein>
    <submittedName>
        <fullName evidence="1">Uncharacterized protein</fullName>
    </submittedName>
</protein>
<dbReference type="EMBL" id="HE796683">
    <property type="protein sequence ID" value="CCH00310.1"/>
    <property type="molecule type" value="Genomic_DNA"/>
</dbReference>